<evidence type="ECO:0000259" key="2">
    <source>
        <dbReference type="PROSITE" id="PS50843"/>
    </source>
</evidence>
<keyword evidence="1" id="KW-0732">Signal</keyword>
<organism evidence="3">
    <name type="scientific">Fagus sylvatica</name>
    <name type="common">Beechnut</name>
    <dbReference type="NCBI Taxonomy" id="28930"/>
    <lineage>
        <taxon>Eukaryota</taxon>
        <taxon>Viridiplantae</taxon>
        <taxon>Streptophyta</taxon>
        <taxon>Embryophyta</taxon>
        <taxon>Tracheophyta</taxon>
        <taxon>Spermatophyta</taxon>
        <taxon>Magnoliopsida</taxon>
        <taxon>eudicotyledons</taxon>
        <taxon>Gunneridae</taxon>
        <taxon>Pentapetalae</taxon>
        <taxon>rosids</taxon>
        <taxon>fabids</taxon>
        <taxon>Fagales</taxon>
        <taxon>Fagaceae</taxon>
        <taxon>Fagus</taxon>
    </lineage>
</organism>
<accession>A0A2N9G431</accession>
<dbReference type="PANTHER" id="PTHR31692:SF56">
    <property type="entry name" value="EXPANSIN-B2-RELATED"/>
    <property type="match status" value="1"/>
</dbReference>
<dbReference type="EMBL" id="OIVN01001771">
    <property type="protein sequence ID" value="SPC97437.1"/>
    <property type="molecule type" value="Genomic_DNA"/>
</dbReference>
<feature type="domain" description="Expansin-like CBD" evidence="2">
    <location>
        <begin position="146"/>
        <end position="213"/>
    </location>
</feature>
<evidence type="ECO:0000313" key="3">
    <source>
        <dbReference type="EMBL" id="SPC97437.1"/>
    </source>
</evidence>
<dbReference type="PROSITE" id="PS50843">
    <property type="entry name" value="EXPANSIN_CBD"/>
    <property type="match status" value="1"/>
</dbReference>
<dbReference type="Pfam" id="PF01357">
    <property type="entry name" value="Expansin_C"/>
    <property type="match status" value="1"/>
</dbReference>
<name>A0A2N9G431_FAGSY</name>
<dbReference type="PANTHER" id="PTHR31692">
    <property type="entry name" value="EXPANSIN-B3"/>
    <property type="match status" value="1"/>
</dbReference>
<feature type="chain" id="PRO_5014951667" description="Expansin-like CBD domain-containing protein" evidence="1">
    <location>
        <begin position="21"/>
        <end position="219"/>
    </location>
</feature>
<dbReference type="InterPro" id="IPR007117">
    <property type="entry name" value="Expansin_CBD"/>
</dbReference>
<reference evidence="3" key="1">
    <citation type="submission" date="2018-02" db="EMBL/GenBank/DDBJ databases">
        <authorList>
            <person name="Cohen D.B."/>
            <person name="Kent A.D."/>
        </authorList>
    </citation>
    <scope>NUCLEOTIDE SEQUENCE</scope>
</reference>
<gene>
    <name evidence="3" type="ORF">FSB_LOCUS25319</name>
</gene>
<protein>
    <recommendedName>
        <fullName evidence="2">Expansin-like CBD domain-containing protein</fullName>
    </recommendedName>
</protein>
<dbReference type="InterPro" id="IPR036749">
    <property type="entry name" value="Expansin_CBD_sf"/>
</dbReference>
<evidence type="ECO:0000256" key="1">
    <source>
        <dbReference type="SAM" id="SignalP"/>
    </source>
</evidence>
<dbReference type="SUPFAM" id="SSF49590">
    <property type="entry name" value="PHL pollen allergen"/>
    <property type="match status" value="1"/>
</dbReference>
<feature type="signal peptide" evidence="1">
    <location>
        <begin position="1"/>
        <end position="20"/>
    </location>
</feature>
<sequence length="219" mass="23919">MAISLFSLAIFSLVLNPIFCLDPDWQSANATWHPSIRVGRIENACGYGFEVTKAPFSSMVLDASSSPFKSGFFWRAGRGPGSPLGPHVAPSLITNTPPHALFNFIGPSDLLDRMVQHPSGLAQAKEIWVLGLAEFQFKIGGRCMPVELKQTLNLSIWLPMELLKVEGAVWRIKSVLALQAPFSFRLTSADSGDTVVANSVIPAGWKPSRTFRSSINFKS</sequence>
<dbReference type="Gene3D" id="2.60.40.760">
    <property type="entry name" value="Expansin, cellulose-binding-like domain"/>
    <property type="match status" value="1"/>
</dbReference>
<dbReference type="AlphaFoldDB" id="A0A2N9G431"/>
<proteinExistence type="predicted"/>